<protein>
    <submittedName>
        <fullName evidence="2">Uncharacterized protein</fullName>
    </submittedName>
</protein>
<dbReference type="Proteomes" id="UP000298030">
    <property type="component" value="Unassembled WGS sequence"/>
</dbReference>
<evidence type="ECO:0000313" key="3">
    <source>
        <dbReference type="Proteomes" id="UP000298030"/>
    </source>
</evidence>
<evidence type="ECO:0000313" key="2">
    <source>
        <dbReference type="EMBL" id="TEB32070.1"/>
    </source>
</evidence>
<proteinExistence type="predicted"/>
<feature type="coiled-coil region" evidence="1">
    <location>
        <begin position="32"/>
        <end position="63"/>
    </location>
</feature>
<dbReference type="AlphaFoldDB" id="A0A4Y7TD52"/>
<gene>
    <name evidence="2" type="ORF">FA13DRAFT_1687320</name>
</gene>
<dbReference type="Gene3D" id="1.20.1280.50">
    <property type="match status" value="1"/>
</dbReference>
<accession>A0A4Y7TD52</accession>
<name>A0A4Y7TD52_COPMI</name>
<dbReference type="EMBL" id="QPFP01000016">
    <property type="protein sequence ID" value="TEB32070.1"/>
    <property type="molecule type" value="Genomic_DNA"/>
</dbReference>
<evidence type="ECO:0000256" key="1">
    <source>
        <dbReference type="SAM" id="Coils"/>
    </source>
</evidence>
<dbReference type="SUPFAM" id="SSF52047">
    <property type="entry name" value="RNI-like"/>
    <property type="match status" value="1"/>
</dbReference>
<dbReference type="Gene3D" id="3.80.10.10">
    <property type="entry name" value="Ribonuclease Inhibitor"/>
    <property type="match status" value="1"/>
</dbReference>
<organism evidence="2 3">
    <name type="scientific">Coprinellus micaceus</name>
    <name type="common">Glistening ink-cap mushroom</name>
    <name type="synonym">Coprinus micaceus</name>
    <dbReference type="NCBI Taxonomy" id="71717"/>
    <lineage>
        <taxon>Eukaryota</taxon>
        <taxon>Fungi</taxon>
        <taxon>Dikarya</taxon>
        <taxon>Basidiomycota</taxon>
        <taxon>Agaricomycotina</taxon>
        <taxon>Agaricomycetes</taxon>
        <taxon>Agaricomycetidae</taxon>
        <taxon>Agaricales</taxon>
        <taxon>Agaricineae</taxon>
        <taxon>Psathyrellaceae</taxon>
        <taxon>Coprinellus</taxon>
    </lineage>
</organism>
<keyword evidence="3" id="KW-1185">Reference proteome</keyword>
<keyword evidence="1" id="KW-0175">Coiled coil</keyword>
<comment type="caution">
    <text evidence="2">The sequence shown here is derived from an EMBL/GenBank/DDBJ whole genome shotgun (WGS) entry which is preliminary data.</text>
</comment>
<dbReference type="OrthoDB" id="3365698at2759"/>
<reference evidence="2 3" key="1">
    <citation type="journal article" date="2019" name="Nat. Ecol. Evol.">
        <title>Megaphylogeny resolves global patterns of mushroom evolution.</title>
        <authorList>
            <person name="Varga T."/>
            <person name="Krizsan K."/>
            <person name="Foldi C."/>
            <person name="Dima B."/>
            <person name="Sanchez-Garcia M."/>
            <person name="Sanchez-Ramirez S."/>
            <person name="Szollosi G.J."/>
            <person name="Szarkandi J.G."/>
            <person name="Papp V."/>
            <person name="Albert L."/>
            <person name="Andreopoulos W."/>
            <person name="Angelini C."/>
            <person name="Antonin V."/>
            <person name="Barry K.W."/>
            <person name="Bougher N.L."/>
            <person name="Buchanan P."/>
            <person name="Buyck B."/>
            <person name="Bense V."/>
            <person name="Catcheside P."/>
            <person name="Chovatia M."/>
            <person name="Cooper J."/>
            <person name="Damon W."/>
            <person name="Desjardin D."/>
            <person name="Finy P."/>
            <person name="Geml J."/>
            <person name="Haridas S."/>
            <person name="Hughes K."/>
            <person name="Justo A."/>
            <person name="Karasinski D."/>
            <person name="Kautmanova I."/>
            <person name="Kiss B."/>
            <person name="Kocsube S."/>
            <person name="Kotiranta H."/>
            <person name="LaButti K.M."/>
            <person name="Lechner B.E."/>
            <person name="Liimatainen K."/>
            <person name="Lipzen A."/>
            <person name="Lukacs Z."/>
            <person name="Mihaltcheva S."/>
            <person name="Morgado L.N."/>
            <person name="Niskanen T."/>
            <person name="Noordeloos M.E."/>
            <person name="Ohm R.A."/>
            <person name="Ortiz-Santana B."/>
            <person name="Ovrebo C."/>
            <person name="Racz N."/>
            <person name="Riley R."/>
            <person name="Savchenko A."/>
            <person name="Shiryaev A."/>
            <person name="Soop K."/>
            <person name="Spirin V."/>
            <person name="Szebenyi C."/>
            <person name="Tomsovsky M."/>
            <person name="Tulloss R.E."/>
            <person name="Uehling J."/>
            <person name="Grigoriev I.V."/>
            <person name="Vagvolgyi C."/>
            <person name="Papp T."/>
            <person name="Martin F.M."/>
            <person name="Miettinen O."/>
            <person name="Hibbett D.S."/>
            <person name="Nagy L.G."/>
        </authorList>
    </citation>
    <scope>NUCLEOTIDE SEQUENCE [LARGE SCALE GENOMIC DNA]</scope>
    <source>
        <strain evidence="2 3">FP101781</strain>
    </source>
</reference>
<sequence length="579" mass="64762">MTSDSPFFGHRHTNYVPTPPEIEQLKVLIAQRQVVVDEIDAKLEDLDRLRKELEATKRVHTNDISWHRDLTTIARRLPSDILSVVFTTFLSLFPPHSSPHPAVTISHVCRAWRGLALEMPLLWTQIGISTSQITSQIQQWEDVWVDGVRRSCDQAVCFAERAKTCPLELSLKAYDPHAEVCELMAATGSVESFFDPILDAIERCGEKKWSSIHLYLRLNQPRPLSLIFVYIPMTLPRDTPTLVLDIACSFGAPLSDESWAAVGGKLDICKGGFTSLTAKMTPTDIGRIDATWTTLTNLAIGTPDKFTDFTGRHILHVLSSTPNLVHLSVDVSARAGFERGIPSQLVCLPRLKSLDIGGGLPRAGFSTALVLPSLTHLYAVRIKYCSMEDETTSLILDLVKKYGKQLVEVALHYQCFTQSTLLATLEHIPNVEVLQLTTHDRSVNIFAFGERRNGPNTRQPAILEPIIARFVPRIERSPMAPAESWLCPHLKELVCGVYELTDAIRDDILLLIQERRSVERKSRLLTGLNCLTVGFDKAFGVEEFGSELERKGVDTRGVKFKVRARITQTVTTSLEALEH</sequence>
<dbReference type="InterPro" id="IPR032675">
    <property type="entry name" value="LRR_dom_sf"/>
</dbReference>